<comment type="similarity">
    <text evidence="2">Belongs to the DNAAF1 family.</text>
</comment>
<organism evidence="7">
    <name type="scientific">Triatoma infestans</name>
    <name type="common">Assassin bug</name>
    <dbReference type="NCBI Taxonomy" id="30076"/>
    <lineage>
        <taxon>Eukaryota</taxon>
        <taxon>Metazoa</taxon>
        <taxon>Ecdysozoa</taxon>
        <taxon>Arthropoda</taxon>
        <taxon>Hexapoda</taxon>
        <taxon>Insecta</taxon>
        <taxon>Pterygota</taxon>
        <taxon>Neoptera</taxon>
        <taxon>Paraneoptera</taxon>
        <taxon>Hemiptera</taxon>
        <taxon>Heteroptera</taxon>
        <taxon>Panheteroptera</taxon>
        <taxon>Cimicomorpha</taxon>
        <taxon>Reduviidae</taxon>
        <taxon>Triatominae</taxon>
        <taxon>Triatoma</taxon>
    </lineage>
</organism>
<feature type="region of interest" description="Disordered" evidence="6">
    <location>
        <begin position="166"/>
        <end position="215"/>
    </location>
</feature>
<reference evidence="7" key="1">
    <citation type="submission" date="2016-04" db="EMBL/GenBank/DDBJ databases">
        <authorList>
            <person name="Calderon-Fernandez G.M.Sr."/>
        </authorList>
    </citation>
    <scope>NUCLEOTIDE SEQUENCE</scope>
    <source>
        <strain evidence="7">Int1</strain>
        <tissue evidence="7">Integument</tissue>
    </source>
</reference>
<dbReference type="GO" id="GO:0005930">
    <property type="term" value="C:axoneme"/>
    <property type="evidence" value="ECO:0007669"/>
    <property type="project" value="TreeGrafter"/>
</dbReference>
<evidence type="ECO:0000256" key="2">
    <source>
        <dbReference type="ARBA" id="ARBA00006453"/>
    </source>
</evidence>
<evidence type="ECO:0000256" key="3">
    <source>
        <dbReference type="ARBA" id="ARBA00022614"/>
    </source>
</evidence>
<protein>
    <submittedName>
        <fullName evidence="7">Dynein assembly factor axonemal</fullName>
    </submittedName>
</protein>
<dbReference type="AlphaFoldDB" id="A0A161TEU3"/>
<name>A0A161TEU3_TRIIF</name>
<evidence type="ECO:0000256" key="4">
    <source>
        <dbReference type="ARBA" id="ARBA00022737"/>
    </source>
</evidence>
<feature type="compositionally biased region" description="Polar residues" evidence="6">
    <location>
        <begin position="205"/>
        <end position="215"/>
    </location>
</feature>
<accession>A0A161TEU3</accession>
<keyword evidence="4" id="KW-0677">Repeat</keyword>
<feature type="compositionally biased region" description="Basic and acidic residues" evidence="6">
    <location>
        <begin position="177"/>
        <end position="190"/>
    </location>
</feature>
<dbReference type="PANTHER" id="PTHR45973:SF9">
    <property type="entry name" value="LEUCINE-RICH REPEAT-CONTAINING PROTEIN 46"/>
    <property type="match status" value="1"/>
</dbReference>
<dbReference type="GO" id="GO:0035082">
    <property type="term" value="P:axoneme assembly"/>
    <property type="evidence" value="ECO:0007669"/>
    <property type="project" value="TreeGrafter"/>
</dbReference>
<keyword evidence="5" id="KW-0966">Cell projection</keyword>
<evidence type="ECO:0000256" key="5">
    <source>
        <dbReference type="ARBA" id="ARBA00023273"/>
    </source>
</evidence>
<evidence type="ECO:0000313" key="7">
    <source>
        <dbReference type="EMBL" id="JAS01972.1"/>
    </source>
</evidence>
<dbReference type="InterPro" id="IPR050576">
    <property type="entry name" value="Cilia_flagella_integrity"/>
</dbReference>
<dbReference type="PANTHER" id="PTHR45973">
    <property type="entry name" value="PROTEIN PHOSPHATASE 1 REGULATORY SUBUNIT SDS22-RELATED"/>
    <property type="match status" value="1"/>
</dbReference>
<sequence>MRISPILRDCKALTVVDLSHNRLDDPEIIEIFSDMLSLRVLCLTGNPVIRKIKFYRNNFTIKCKHLTYLDDRPVFPQDRAAAEAWAVGGVEAEMETRRKWREEEHNRLTKCAFAVLNFKKRMQNTDKKVEELDQFYKDKKEGDFIKPIEDLHDIACLEEEIRNIPDKLSSDSSDDECSLRESGGTKRNLEQDDNNQSTKQKKLNNENNQFLEEYK</sequence>
<evidence type="ECO:0000256" key="6">
    <source>
        <dbReference type="SAM" id="MobiDB-lite"/>
    </source>
</evidence>
<proteinExistence type="inferred from homology"/>
<comment type="subcellular location">
    <subcellularLocation>
        <location evidence="1">Cell projection</location>
    </subcellularLocation>
</comment>
<dbReference type="InterPro" id="IPR032675">
    <property type="entry name" value="LRR_dom_sf"/>
</dbReference>
<dbReference type="SUPFAM" id="SSF52058">
    <property type="entry name" value="L domain-like"/>
    <property type="match status" value="1"/>
</dbReference>
<keyword evidence="3" id="KW-0433">Leucine-rich repeat</keyword>
<feature type="non-terminal residue" evidence="7">
    <location>
        <position position="215"/>
    </location>
</feature>
<dbReference type="Gene3D" id="3.80.10.10">
    <property type="entry name" value="Ribonuclease Inhibitor"/>
    <property type="match status" value="1"/>
</dbReference>
<dbReference type="EMBL" id="GEMB01001176">
    <property type="protein sequence ID" value="JAS01972.1"/>
    <property type="molecule type" value="Transcribed_RNA"/>
</dbReference>
<evidence type="ECO:0000256" key="1">
    <source>
        <dbReference type="ARBA" id="ARBA00004316"/>
    </source>
</evidence>
<dbReference type="GO" id="GO:0070840">
    <property type="term" value="F:dynein complex binding"/>
    <property type="evidence" value="ECO:0007669"/>
    <property type="project" value="TreeGrafter"/>
</dbReference>
<reference evidence="7" key="2">
    <citation type="journal article" date="2017" name="J. Med. Entomol.">
        <title>Transcriptome Analysis of the Triatoma infestans (Hemiptera: Reduviidae) Integument.</title>
        <authorList>
            <person name="Calderon-Fernandez G.M."/>
            <person name="Moriconi D.E."/>
            <person name="Dulbecco A.B."/>
            <person name="Juarez M.P."/>
        </authorList>
    </citation>
    <scope>NUCLEOTIDE SEQUENCE</scope>
    <source>
        <strain evidence="7">Int1</strain>
        <tissue evidence="7">Integument</tissue>
    </source>
</reference>